<reference evidence="1 2" key="1">
    <citation type="submission" date="2018-08" db="EMBL/GenBank/DDBJ databases">
        <title>A genome reference for cultivated species of the human gut microbiota.</title>
        <authorList>
            <person name="Zou Y."/>
            <person name="Xue W."/>
            <person name="Luo G."/>
        </authorList>
    </citation>
    <scope>NUCLEOTIDE SEQUENCE [LARGE SCALE GENOMIC DNA]</scope>
    <source>
        <strain evidence="1 2">AF14-27</strain>
    </source>
</reference>
<dbReference type="RefSeq" id="WP_118046808.1">
    <property type="nucleotide sequence ID" value="NZ_JAQCUW010000015.1"/>
</dbReference>
<evidence type="ECO:0000313" key="1">
    <source>
        <dbReference type="EMBL" id="RGV53864.1"/>
    </source>
</evidence>
<proteinExistence type="predicted"/>
<protein>
    <submittedName>
        <fullName evidence="1">Uncharacterized protein</fullName>
    </submittedName>
</protein>
<accession>A0A412Y959</accession>
<organism evidence="1 2">
    <name type="scientific">Bacteroides clarus</name>
    <dbReference type="NCBI Taxonomy" id="626929"/>
    <lineage>
        <taxon>Bacteria</taxon>
        <taxon>Pseudomonadati</taxon>
        <taxon>Bacteroidota</taxon>
        <taxon>Bacteroidia</taxon>
        <taxon>Bacteroidales</taxon>
        <taxon>Bacteroidaceae</taxon>
        <taxon>Bacteroides</taxon>
    </lineage>
</organism>
<dbReference type="AlphaFoldDB" id="A0A412Y959"/>
<gene>
    <name evidence="1" type="ORF">DWW09_09805</name>
</gene>
<comment type="caution">
    <text evidence="1">The sequence shown here is derived from an EMBL/GenBank/DDBJ whole genome shotgun (WGS) entry which is preliminary data.</text>
</comment>
<dbReference type="EMBL" id="QRZG01000014">
    <property type="protein sequence ID" value="RGV53864.1"/>
    <property type="molecule type" value="Genomic_DNA"/>
</dbReference>
<name>A0A412Y959_9BACE</name>
<sequence>MSNVEEKVQFPKAGINCPQCGTFVETSIFEILTSNAFVCPSCHLRLNIDRMKSKQAFDALRKVQAAQKDIEKKKHFNR</sequence>
<evidence type="ECO:0000313" key="2">
    <source>
        <dbReference type="Proteomes" id="UP000284366"/>
    </source>
</evidence>
<dbReference type="Proteomes" id="UP000284366">
    <property type="component" value="Unassembled WGS sequence"/>
</dbReference>